<evidence type="ECO:0000313" key="1">
    <source>
        <dbReference type="EMBL" id="JAD20562.1"/>
    </source>
</evidence>
<proteinExistence type="predicted"/>
<protein>
    <submittedName>
        <fullName evidence="1">Uncharacterized protein</fullName>
    </submittedName>
</protein>
<dbReference type="EMBL" id="GBRH01277333">
    <property type="protein sequence ID" value="JAD20562.1"/>
    <property type="molecule type" value="Transcribed_RNA"/>
</dbReference>
<reference evidence="1" key="1">
    <citation type="submission" date="2014-09" db="EMBL/GenBank/DDBJ databases">
        <authorList>
            <person name="Magalhaes I.L.F."/>
            <person name="Oliveira U."/>
            <person name="Santos F.R."/>
            <person name="Vidigal T.H.D.A."/>
            <person name="Brescovit A.D."/>
            <person name="Santos A.J."/>
        </authorList>
    </citation>
    <scope>NUCLEOTIDE SEQUENCE</scope>
    <source>
        <tissue evidence="1">Shoot tissue taken approximately 20 cm above the soil surface</tissue>
    </source>
</reference>
<reference evidence="1" key="2">
    <citation type="journal article" date="2015" name="Data Brief">
        <title>Shoot transcriptome of the giant reed, Arundo donax.</title>
        <authorList>
            <person name="Barrero R.A."/>
            <person name="Guerrero F.D."/>
            <person name="Moolhuijzen P."/>
            <person name="Goolsby J.A."/>
            <person name="Tidwell J."/>
            <person name="Bellgard S.E."/>
            <person name="Bellgard M.I."/>
        </authorList>
    </citation>
    <scope>NUCLEOTIDE SEQUENCE</scope>
    <source>
        <tissue evidence="1">Shoot tissue taken approximately 20 cm above the soil surface</tissue>
    </source>
</reference>
<sequence>MLCLAFSIPTFPSCDAARQEKPQKRFTGYAKWASIRPLAFGFFPPASCNWRRSPERAFTPRLSYLLSGSKQRCNDL</sequence>
<dbReference type="AlphaFoldDB" id="A0A0A8YAV8"/>
<accession>A0A0A8YAV8</accession>
<name>A0A0A8YAV8_ARUDO</name>
<organism evidence="1">
    <name type="scientific">Arundo donax</name>
    <name type="common">Giant reed</name>
    <name type="synonym">Donax arundinaceus</name>
    <dbReference type="NCBI Taxonomy" id="35708"/>
    <lineage>
        <taxon>Eukaryota</taxon>
        <taxon>Viridiplantae</taxon>
        <taxon>Streptophyta</taxon>
        <taxon>Embryophyta</taxon>
        <taxon>Tracheophyta</taxon>
        <taxon>Spermatophyta</taxon>
        <taxon>Magnoliopsida</taxon>
        <taxon>Liliopsida</taxon>
        <taxon>Poales</taxon>
        <taxon>Poaceae</taxon>
        <taxon>PACMAD clade</taxon>
        <taxon>Arundinoideae</taxon>
        <taxon>Arundineae</taxon>
        <taxon>Arundo</taxon>
    </lineage>
</organism>